<dbReference type="EMBL" id="BOQT01000019">
    <property type="protein sequence ID" value="GIN22650.1"/>
    <property type="molecule type" value="Genomic_DNA"/>
</dbReference>
<accession>A0ABQ4KBV6</accession>
<comment type="caution">
    <text evidence="4">The sequence shown here is derived from an EMBL/GenBank/DDBJ whole genome shotgun (WGS) entry which is preliminary data.</text>
</comment>
<dbReference type="SUPFAM" id="SSF53335">
    <property type="entry name" value="S-adenosyl-L-methionine-dependent methyltransferases"/>
    <property type="match status" value="1"/>
</dbReference>
<dbReference type="InterPro" id="IPR041698">
    <property type="entry name" value="Methyltransf_25"/>
</dbReference>
<proteinExistence type="predicted"/>
<evidence type="ECO:0000313" key="5">
    <source>
        <dbReference type="Proteomes" id="UP000680279"/>
    </source>
</evidence>
<organism evidence="4 5">
    <name type="scientific">Siminovitchia fordii</name>
    <dbReference type="NCBI Taxonomy" id="254759"/>
    <lineage>
        <taxon>Bacteria</taxon>
        <taxon>Bacillati</taxon>
        <taxon>Bacillota</taxon>
        <taxon>Bacilli</taxon>
        <taxon>Bacillales</taxon>
        <taxon>Bacillaceae</taxon>
        <taxon>Siminovitchia</taxon>
    </lineage>
</organism>
<dbReference type="Pfam" id="PF13649">
    <property type="entry name" value="Methyltransf_25"/>
    <property type="match status" value="1"/>
</dbReference>
<dbReference type="Gene3D" id="3.40.50.150">
    <property type="entry name" value="Vaccinia Virus protein VP39"/>
    <property type="match status" value="1"/>
</dbReference>
<evidence type="ECO:0000256" key="1">
    <source>
        <dbReference type="ARBA" id="ARBA00022603"/>
    </source>
</evidence>
<keyword evidence="2" id="KW-0808">Transferase</keyword>
<evidence type="ECO:0000259" key="3">
    <source>
        <dbReference type="Pfam" id="PF13649"/>
    </source>
</evidence>
<dbReference type="PANTHER" id="PTHR43861:SF1">
    <property type="entry name" value="TRANS-ACONITATE 2-METHYLTRANSFERASE"/>
    <property type="match status" value="1"/>
</dbReference>
<reference evidence="4 5" key="1">
    <citation type="submission" date="2021-03" db="EMBL/GenBank/DDBJ databases">
        <title>Antimicrobial resistance genes in bacteria isolated from Japanese honey, and their potential for conferring macrolide and lincosamide resistance in the American foulbrood pathogen Paenibacillus larvae.</title>
        <authorList>
            <person name="Okamoto M."/>
            <person name="Kumagai M."/>
            <person name="Kanamori H."/>
            <person name="Takamatsu D."/>
        </authorList>
    </citation>
    <scope>NUCLEOTIDE SEQUENCE [LARGE SCALE GENOMIC DNA]</scope>
    <source>
        <strain evidence="4 5">J1TS3</strain>
    </source>
</reference>
<feature type="domain" description="Methyltransferase" evidence="3">
    <location>
        <begin position="49"/>
        <end position="143"/>
    </location>
</feature>
<dbReference type="Proteomes" id="UP000680279">
    <property type="component" value="Unassembled WGS sequence"/>
</dbReference>
<evidence type="ECO:0000256" key="2">
    <source>
        <dbReference type="ARBA" id="ARBA00022679"/>
    </source>
</evidence>
<keyword evidence="5" id="KW-1185">Reference proteome</keyword>
<evidence type="ECO:0000313" key="4">
    <source>
        <dbReference type="EMBL" id="GIN22650.1"/>
    </source>
</evidence>
<dbReference type="CDD" id="cd02440">
    <property type="entry name" value="AdoMet_MTases"/>
    <property type="match status" value="1"/>
</dbReference>
<dbReference type="InterPro" id="IPR029063">
    <property type="entry name" value="SAM-dependent_MTases_sf"/>
</dbReference>
<keyword evidence="1" id="KW-0489">Methyltransferase</keyword>
<sequence length="202" mass="22579">MNIVKKIRLQFRKPEGLLGSIAGKLMANVGTEKNEWTIRLLNIQKDDTVLEIGFGPGIGIEFTSKIIQDGKIVGIDYSEKMLQQARKRNKDGIKKGKVELILADVQDLPPFNLPFDKVFSINSIIFWKDPVKTLMDIRALMKKNAVIAITIQPFTNGATEDTAKQIGMEITNYLEKAGYTNIKMELKNMNPVAAVCVLGVNR</sequence>
<gene>
    <name evidence="4" type="ORF">J1TS3_37840</name>
</gene>
<protein>
    <recommendedName>
        <fullName evidence="3">Methyltransferase domain-containing protein</fullName>
    </recommendedName>
</protein>
<dbReference type="RefSeq" id="WP_212963764.1">
    <property type="nucleotide sequence ID" value="NZ_BOQT01000019.1"/>
</dbReference>
<name>A0ABQ4KBV6_9BACI</name>
<dbReference type="PANTHER" id="PTHR43861">
    <property type="entry name" value="TRANS-ACONITATE 2-METHYLTRANSFERASE-RELATED"/>
    <property type="match status" value="1"/>
</dbReference>